<name>A0AAD2JL74_9STRA</name>
<evidence type="ECO:0000256" key="1">
    <source>
        <dbReference type="SAM" id="MobiDB-lite"/>
    </source>
</evidence>
<comment type="caution">
    <text evidence="2">The sequence shown here is derived from an EMBL/GenBank/DDBJ whole genome shotgun (WGS) entry which is preliminary data.</text>
</comment>
<dbReference type="AlphaFoldDB" id="A0AAD2JL74"/>
<evidence type="ECO:0000313" key="3">
    <source>
        <dbReference type="Proteomes" id="UP001295423"/>
    </source>
</evidence>
<reference evidence="2" key="1">
    <citation type="submission" date="2023-08" db="EMBL/GenBank/DDBJ databases">
        <authorList>
            <person name="Audoor S."/>
            <person name="Bilcke G."/>
        </authorList>
    </citation>
    <scope>NUCLEOTIDE SEQUENCE</scope>
</reference>
<dbReference type="Proteomes" id="UP001295423">
    <property type="component" value="Unassembled WGS sequence"/>
</dbReference>
<gene>
    <name evidence="2" type="ORF">CYCCA115_LOCUS18837</name>
</gene>
<protein>
    <submittedName>
        <fullName evidence="2">Uncharacterized protein</fullName>
    </submittedName>
</protein>
<feature type="region of interest" description="Disordered" evidence="1">
    <location>
        <begin position="1"/>
        <end position="20"/>
    </location>
</feature>
<sequence length="126" mass="14140">MPRRSSLKGGSDTPRQFRRNSLNFSGDVSVTTITPALELANKKSLWFDDEEYAKIEDKIYMIAERAQEGGGGRKHCTRGLEKIIHLGTETRRCAAWDAVLLEQESQIQSGAKFFDDAALSRAYQEA</sequence>
<dbReference type="EMBL" id="CAKOGP040002069">
    <property type="protein sequence ID" value="CAJ1960674.1"/>
    <property type="molecule type" value="Genomic_DNA"/>
</dbReference>
<accession>A0AAD2JL74</accession>
<organism evidence="2 3">
    <name type="scientific">Cylindrotheca closterium</name>
    <dbReference type="NCBI Taxonomy" id="2856"/>
    <lineage>
        <taxon>Eukaryota</taxon>
        <taxon>Sar</taxon>
        <taxon>Stramenopiles</taxon>
        <taxon>Ochrophyta</taxon>
        <taxon>Bacillariophyta</taxon>
        <taxon>Bacillariophyceae</taxon>
        <taxon>Bacillariophycidae</taxon>
        <taxon>Bacillariales</taxon>
        <taxon>Bacillariaceae</taxon>
        <taxon>Cylindrotheca</taxon>
    </lineage>
</organism>
<proteinExistence type="predicted"/>
<keyword evidence="3" id="KW-1185">Reference proteome</keyword>
<evidence type="ECO:0000313" key="2">
    <source>
        <dbReference type="EMBL" id="CAJ1960674.1"/>
    </source>
</evidence>